<evidence type="ECO:0000313" key="1">
    <source>
        <dbReference type="EMBL" id="GFY75401.1"/>
    </source>
</evidence>
<reference evidence="1" key="1">
    <citation type="submission" date="2020-08" db="EMBL/GenBank/DDBJ databases">
        <title>Multicomponent nature underlies the extraordinary mechanical properties of spider dragline silk.</title>
        <authorList>
            <person name="Kono N."/>
            <person name="Nakamura H."/>
            <person name="Mori M."/>
            <person name="Yoshida Y."/>
            <person name="Ohtoshi R."/>
            <person name="Malay A.D."/>
            <person name="Moran D.A.P."/>
            <person name="Tomita M."/>
            <person name="Numata K."/>
            <person name="Arakawa K."/>
        </authorList>
    </citation>
    <scope>NUCLEOTIDE SEQUENCE</scope>
</reference>
<sequence>MKEPALDQILEGKEKAAWEAFKSVVREFLGNKKYEIYQQLVKELQQKFHDQGCNMSLKIHFPVRTVEMQRKLVLTMGTLVENVDHSEASSFVPRSSRDNHLREKWCLPYSLIPRAHCLLISSVFIAME</sequence>
<name>A0A8X6YLV7_9ARAC</name>
<dbReference type="AlphaFoldDB" id="A0A8X6YLV7"/>
<dbReference type="OrthoDB" id="7999790at2759"/>
<dbReference type="PANTHER" id="PTHR46114">
    <property type="entry name" value="APPLE DOMAIN-CONTAINING PROTEIN"/>
    <property type="match status" value="1"/>
</dbReference>
<dbReference type="EMBL" id="BMAV01021364">
    <property type="protein sequence ID" value="GFY75401.1"/>
    <property type="molecule type" value="Genomic_DNA"/>
</dbReference>
<dbReference type="PANTHER" id="PTHR46114:SF1">
    <property type="entry name" value="ZAD DOMAIN-CONTAINING PROTEIN"/>
    <property type="match status" value="1"/>
</dbReference>
<evidence type="ECO:0000313" key="2">
    <source>
        <dbReference type="Proteomes" id="UP000886998"/>
    </source>
</evidence>
<comment type="caution">
    <text evidence="1">The sequence shown here is derived from an EMBL/GenBank/DDBJ whole genome shotgun (WGS) entry which is preliminary data.</text>
</comment>
<gene>
    <name evidence="1" type="ORF">TNIN_321651</name>
</gene>
<protein>
    <submittedName>
        <fullName evidence="1">Uncharacterized protein</fullName>
    </submittedName>
</protein>
<keyword evidence="2" id="KW-1185">Reference proteome</keyword>
<proteinExistence type="predicted"/>
<dbReference type="Proteomes" id="UP000886998">
    <property type="component" value="Unassembled WGS sequence"/>
</dbReference>
<organism evidence="1 2">
    <name type="scientific">Trichonephila inaurata madagascariensis</name>
    <dbReference type="NCBI Taxonomy" id="2747483"/>
    <lineage>
        <taxon>Eukaryota</taxon>
        <taxon>Metazoa</taxon>
        <taxon>Ecdysozoa</taxon>
        <taxon>Arthropoda</taxon>
        <taxon>Chelicerata</taxon>
        <taxon>Arachnida</taxon>
        <taxon>Araneae</taxon>
        <taxon>Araneomorphae</taxon>
        <taxon>Entelegynae</taxon>
        <taxon>Araneoidea</taxon>
        <taxon>Nephilidae</taxon>
        <taxon>Trichonephila</taxon>
        <taxon>Trichonephila inaurata</taxon>
    </lineage>
</organism>
<accession>A0A8X6YLV7</accession>